<keyword evidence="1" id="KW-0645">Protease</keyword>
<dbReference type="GO" id="GO:0004222">
    <property type="term" value="F:metalloendopeptidase activity"/>
    <property type="evidence" value="ECO:0007669"/>
    <property type="project" value="UniProtKB-UniRule"/>
</dbReference>
<dbReference type="InterPro" id="IPR024079">
    <property type="entry name" value="MetalloPept_cat_dom_sf"/>
</dbReference>
<keyword evidence="1" id="KW-0482">Metalloprotease</keyword>
<feature type="binding site" evidence="1">
    <location>
        <position position="127"/>
    </location>
    <ligand>
        <name>Zn(2+)</name>
        <dbReference type="ChEBI" id="CHEBI:29105"/>
        <note>catalytic</note>
    </ligand>
</feature>
<dbReference type="AlphaFoldDB" id="A0A6A5ESE5"/>
<feature type="binding site" evidence="1">
    <location>
        <position position="133"/>
    </location>
    <ligand>
        <name>Zn(2+)</name>
        <dbReference type="ChEBI" id="CHEBI:29105"/>
        <note>catalytic</note>
    </ligand>
</feature>
<dbReference type="Gene3D" id="3.40.390.10">
    <property type="entry name" value="Collagenase (Catalytic Domain)"/>
    <property type="match status" value="1"/>
</dbReference>
<dbReference type="EMBL" id="VHII01000003">
    <property type="protein sequence ID" value="KAF1392397.1"/>
    <property type="molecule type" value="Genomic_DNA"/>
</dbReference>
<accession>A0A6A5ESE5</accession>
<keyword evidence="1" id="KW-0862">Zinc</keyword>
<keyword evidence="1" id="KW-0479">Metal-binding</keyword>
<feature type="chain" id="PRO_5025565001" description="Peptidase M12A domain-containing protein" evidence="2">
    <location>
        <begin position="20"/>
        <end position="146"/>
    </location>
</feature>
<name>A0A6A5ESE5_PERFL</name>
<dbReference type="SUPFAM" id="SSF55486">
    <property type="entry name" value="Metalloproteases ('zincins'), catalytic domain"/>
    <property type="match status" value="1"/>
</dbReference>
<gene>
    <name evidence="4" type="ORF">PFLUV_G00027430</name>
</gene>
<dbReference type="GO" id="GO:0006508">
    <property type="term" value="P:proteolysis"/>
    <property type="evidence" value="ECO:0007669"/>
    <property type="project" value="UniProtKB-KW"/>
</dbReference>
<proteinExistence type="predicted"/>
<dbReference type="PANTHER" id="PTHR10127">
    <property type="entry name" value="DISCOIDIN, CUB, EGF, LAMININ , AND ZINC METALLOPROTEASE DOMAIN CONTAINING"/>
    <property type="match status" value="1"/>
</dbReference>
<comment type="caution">
    <text evidence="4">The sequence shown here is derived from an EMBL/GenBank/DDBJ whole genome shotgun (WGS) entry which is preliminary data.</text>
</comment>
<evidence type="ECO:0000313" key="4">
    <source>
        <dbReference type="EMBL" id="KAF1392397.1"/>
    </source>
</evidence>
<evidence type="ECO:0000256" key="1">
    <source>
        <dbReference type="PROSITE-ProRule" id="PRU01211"/>
    </source>
</evidence>
<keyword evidence="5" id="KW-1185">Reference proteome</keyword>
<sequence length="146" mass="16149">MTPSASLLLLLLLLGLSQALPLQEEGGKDEEKAPDTVDITTNGSDEILLEGDLLAPRTRKPMMCWFPELPVKESLQRLGEDPLHHECVENKAGCFSELGRVGGRQVFSLDGQGCLYYGIIIQHEVNHALGFQHEQTRSDLNNYCTS</sequence>
<dbReference type="Proteomes" id="UP000465112">
    <property type="component" value="Chromosome 3"/>
</dbReference>
<organism evidence="4 5">
    <name type="scientific">Perca fluviatilis</name>
    <name type="common">European perch</name>
    <dbReference type="NCBI Taxonomy" id="8168"/>
    <lineage>
        <taxon>Eukaryota</taxon>
        <taxon>Metazoa</taxon>
        <taxon>Chordata</taxon>
        <taxon>Craniata</taxon>
        <taxon>Vertebrata</taxon>
        <taxon>Euteleostomi</taxon>
        <taxon>Actinopterygii</taxon>
        <taxon>Neopterygii</taxon>
        <taxon>Teleostei</taxon>
        <taxon>Neoteleostei</taxon>
        <taxon>Acanthomorphata</taxon>
        <taxon>Eupercaria</taxon>
        <taxon>Perciformes</taxon>
        <taxon>Percoidei</taxon>
        <taxon>Percidae</taxon>
        <taxon>Percinae</taxon>
        <taxon>Perca</taxon>
    </lineage>
</organism>
<feature type="active site" evidence="1">
    <location>
        <position position="124"/>
    </location>
</feature>
<comment type="caution">
    <text evidence="1">Lacks conserved residue(s) required for the propagation of feature annotation.</text>
</comment>
<comment type="cofactor">
    <cofactor evidence="1">
        <name>Zn(2+)</name>
        <dbReference type="ChEBI" id="CHEBI:29105"/>
    </cofactor>
    <text evidence="1">Binds 1 zinc ion per subunit.</text>
</comment>
<dbReference type="PANTHER" id="PTHR10127:SF839">
    <property type="entry name" value="HATCHING ENZYME 1.2-RELATED"/>
    <property type="match status" value="1"/>
</dbReference>
<keyword evidence="1" id="KW-0378">Hydrolase</keyword>
<evidence type="ECO:0000313" key="5">
    <source>
        <dbReference type="Proteomes" id="UP000465112"/>
    </source>
</evidence>
<feature type="binding site" evidence="1">
    <location>
        <position position="123"/>
    </location>
    <ligand>
        <name>Zn(2+)</name>
        <dbReference type="ChEBI" id="CHEBI:29105"/>
        <note>catalytic</note>
    </ligand>
</feature>
<evidence type="ECO:0000259" key="3">
    <source>
        <dbReference type="PROSITE" id="PS51864"/>
    </source>
</evidence>
<feature type="signal peptide" evidence="2">
    <location>
        <begin position="1"/>
        <end position="19"/>
    </location>
</feature>
<dbReference type="PROSITE" id="PS51864">
    <property type="entry name" value="ASTACIN"/>
    <property type="match status" value="1"/>
</dbReference>
<evidence type="ECO:0000256" key="2">
    <source>
        <dbReference type="SAM" id="SignalP"/>
    </source>
</evidence>
<reference evidence="4 5" key="1">
    <citation type="submission" date="2019-06" db="EMBL/GenBank/DDBJ databases">
        <title>A chromosome-scale genome assembly of the European perch, Perca fluviatilis.</title>
        <authorList>
            <person name="Roques C."/>
            <person name="Zahm M."/>
            <person name="Cabau C."/>
            <person name="Klopp C."/>
            <person name="Bouchez O."/>
            <person name="Donnadieu C."/>
            <person name="Kuhl H."/>
            <person name="Gislard M."/>
            <person name="Guendouz S."/>
            <person name="Journot L."/>
            <person name="Haffray P."/>
            <person name="Bestin A."/>
            <person name="Morvezen R."/>
            <person name="Feron R."/>
            <person name="Wen M."/>
            <person name="Jouanno E."/>
            <person name="Herpin A."/>
            <person name="Schartl M."/>
            <person name="Postlethwait J."/>
            <person name="Schaerlinger B."/>
            <person name="Chardard D."/>
            <person name="Lecocq T."/>
            <person name="Poncet C."/>
            <person name="Jaffrelo L."/>
            <person name="Lampietro C."/>
            <person name="Guiguen Y."/>
        </authorList>
    </citation>
    <scope>NUCLEOTIDE SEQUENCE [LARGE SCALE GENOMIC DNA]</scope>
    <source>
        <tissue evidence="4">Blood</tissue>
    </source>
</reference>
<dbReference type="Pfam" id="PF01400">
    <property type="entry name" value="Astacin"/>
    <property type="match status" value="1"/>
</dbReference>
<dbReference type="GO" id="GO:0008270">
    <property type="term" value="F:zinc ion binding"/>
    <property type="evidence" value="ECO:0007669"/>
    <property type="project" value="UniProtKB-UniRule"/>
</dbReference>
<protein>
    <recommendedName>
        <fullName evidence="3">Peptidase M12A domain-containing protein</fullName>
    </recommendedName>
</protein>
<keyword evidence="2" id="KW-0732">Signal</keyword>
<feature type="domain" description="Peptidase M12A" evidence="3">
    <location>
        <begin position="93"/>
        <end position="146"/>
    </location>
</feature>
<dbReference type="InterPro" id="IPR001506">
    <property type="entry name" value="Peptidase_M12A"/>
</dbReference>